<keyword evidence="2 10" id="KW-0808">Transferase</keyword>
<comment type="caution">
    <text evidence="12">The sequence shown here is derived from an EMBL/GenBank/DDBJ whole genome shotgun (WGS) entry which is preliminary data.</text>
</comment>
<evidence type="ECO:0000313" key="13">
    <source>
        <dbReference type="Proteomes" id="UP000663844"/>
    </source>
</evidence>
<evidence type="ECO:0000256" key="9">
    <source>
        <dbReference type="ARBA" id="ARBA00048048"/>
    </source>
</evidence>
<dbReference type="EC" id="2.3.1.225" evidence="10"/>
<dbReference type="Proteomes" id="UP000663844">
    <property type="component" value="Unassembled WGS sequence"/>
</dbReference>
<dbReference type="GO" id="GO:0005794">
    <property type="term" value="C:Golgi apparatus"/>
    <property type="evidence" value="ECO:0007669"/>
    <property type="project" value="TreeGrafter"/>
</dbReference>
<dbReference type="AlphaFoldDB" id="A0A820H563"/>
<comment type="similarity">
    <text evidence="10">Belongs to the DHHC palmitoyltransferase family.</text>
</comment>
<keyword evidence="4 10" id="KW-1133">Transmembrane helix</keyword>
<evidence type="ECO:0000256" key="8">
    <source>
        <dbReference type="ARBA" id="ARBA00023315"/>
    </source>
</evidence>
<comment type="caution">
    <text evidence="10">Lacks conserved residue(s) required for the propagation of feature annotation.</text>
</comment>
<feature type="transmembrane region" description="Helical" evidence="10">
    <location>
        <begin position="72"/>
        <end position="93"/>
    </location>
</feature>
<feature type="non-terminal residue" evidence="12">
    <location>
        <position position="1"/>
    </location>
</feature>
<feature type="non-terminal residue" evidence="12">
    <location>
        <position position="94"/>
    </location>
</feature>
<keyword evidence="7" id="KW-0449">Lipoprotein</keyword>
<reference evidence="12" key="1">
    <citation type="submission" date="2021-02" db="EMBL/GenBank/DDBJ databases">
        <authorList>
            <person name="Nowell W R."/>
        </authorList>
    </citation>
    <scope>NUCLEOTIDE SEQUENCE</scope>
</reference>
<dbReference type="PANTHER" id="PTHR22883">
    <property type="entry name" value="ZINC FINGER DHHC DOMAIN CONTAINING PROTEIN"/>
    <property type="match status" value="1"/>
</dbReference>
<dbReference type="PROSITE" id="PS50216">
    <property type="entry name" value="DHHC"/>
    <property type="match status" value="1"/>
</dbReference>
<evidence type="ECO:0000256" key="5">
    <source>
        <dbReference type="ARBA" id="ARBA00023136"/>
    </source>
</evidence>
<dbReference type="InterPro" id="IPR001594">
    <property type="entry name" value="Palmitoyltrfase_DHHC"/>
</dbReference>
<feature type="domain" description="Palmitoyltransferase DHHC" evidence="11">
    <location>
        <begin position="22"/>
        <end position="88"/>
    </location>
</feature>
<evidence type="ECO:0000256" key="10">
    <source>
        <dbReference type="RuleBase" id="RU079119"/>
    </source>
</evidence>
<comment type="catalytic activity">
    <reaction evidence="9 10">
        <text>L-cysteinyl-[protein] + hexadecanoyl-CoA = S-hexadecanoyl-L-cysteinyl-[protein] + CoA</text>
        <dbReference type="Rhea" id="RHEA:36683"/>
        <dbReference type="Rhea" id="RHEA-COMP:10131"/>
        <dbReference type="Rhea" id="RHEA-COMP:11032"/>
        <dbReference type="ChEBI" id="CHEBI:29950"/>
        <dbReference type="ChEBI" id="CHEBI:57287"/>
        <dbReference type="ChEBI" id="CHEBI:57379"/>
        <dbReference type="ChEBI" id="CHEBI:74151"/>
        <dbReference type="EC" id="2.3.1.225"/>
    </reaction>
</comment>
<dbReference type="GO" id="GO:0019706">
    <property type="term" value="F:protein-cysteine S-palmitoyltransferase activity"/>
    <property type="evidence" value="ECO:0007669"/>
    <property type="project" value="UniProtKB-EC"/>
</dbReference>
<accession>A0A820H563</accession>
<dbReference type="EMBL" id="CAJOAZ010015028">
    <property type="protein sequence ID" value="CAF4287871.1"/>
    <property type="molecule type" value="Genomic_DNA"/>
</dbReference>
<proteinExistence type="inferred from homology"/>
<gene>
    <name evidence="12" type="ORF">OXD698_LOCUS45426</name>
</gene>
<keyword evidence="5 10" id="KW-0472">Membrane</keyword>
<evidence type="ECO:0000256" key="3">
    <source>
        <dbReference type="ARBA" id="ARBA00022692"/>
    </source>
</evidence>
<evidence type="ECO:0000313" key="12">
    <source>
        <dbReference type="EMBL" id="CAF4287871.1"/>
    </source>
</evidence>
<dbReference type="PANTHER" id="PTHR22883:SF43">
    <property type="entry name" value="PALMITOYLTRANSFERASE APP"/>
    <property type="match status" value="1"/>
</dbReference>
<evidence type="ECO:0000256" key="6">
    <source>
        <dbReference type="ARBA" id="ARBA00023139"/>
    </source>
</evidence>
<sequence>NGNYFPSVPPPTTVLVKNFPYSSTYCYTCRTYRLPRASHCSTCNVCVQNFDHHCPWINNCVGLLNYRYFCNFILSISALCFIAFVGCGVASYLR</sequence>
<evidence type="ECO:0000256" key="1">
    <source>
        <dbReference type="ARBA" id="ARBA00004127"/>
    </source>
</evidence>
<comment type="subcellular location">
    <subcellularLocation>
        <location evidence="1">Endomembrane system</location>
        <topology evidence="1">Multi-pass membrane protein</topology>
    </subcellularLocation>
</comment>
<name>A0A820H563_9BILA</name>
<keyword evidence="6" id="KW-0564">Palmitate</keyword>
<dbReference type="GO" id="GO:0005783">
    <property type="term" value="C:endoplasmic reticulum"/>
    <property type="evidence" value="ECO:0007669"/>
    <property type="project" value="TreeGrafter"/>
</dbReference>
<dbReference type="Pfam" id="PF01529">
    <property type="entry name" value="DHHC"/>
    <property type="match status" value="1"/>
</dbReference>
<evidence type="ECO:0000259" key="11">
    <source>
        <dbReference type="Pfam" id="PF01529"/>
    </source>
</evidence>
<evidence type="ECO:0000256" key="2">
    <source>
        <dbReference type="ARBA" id="ARBA00022679"/>
    </source>
</evidence>
<evidence type="ECO:0000256" key="7">
    <source>
        <dbReference type="ARBA" id="ARBA00023288"/>
    </source>
</evidence>
<evidence type="ECO:0000256" key="4">
    <source>
        <dbReference type="ARBA" id="ARBA00022989"/>
    </source>
</evidence>
<keyword evidence="8 10" id="KW-0012">Acyltransferase</keyword>
<organism evidence="12 13">
    <name type="scientific">Adineta steineri</name>
    <dbReference type="NCBI Taxonomy" id="433720"/>
    <lineage>
        <taxon>Eukaryota</taxon>
        <taxon>Metazoa</taxon>
        <taxon>Spiralia</taxon>
        <taxon>Gnathifera</taxon>
        <taxon>Rotifera</taxon>
        <taxon>Eurotatoria</taxon>
        <taxon>Bdelloidea</taxon>
        <taxon>Adinetida</taxon>
        <taxon>Adinetidae</taxon>
        <taxon>Adineta</taxon>
    </lineage>
</organism>
<dbReference type="InterPro" id="IPR039859">
    <property type="entry name" value="PFA4/ZDH16/20/ERF2-like"/>
</dbReference>
<comment type="domain">
    <text evidence="10">The DHHC domain is required for palmitoyltransferase activity.</text>
</comment>
<protein>
    <recommendedName>
        <fullName evidence="10">Palmitoyltransferase</fullName>
        <ecNumber evidence="10">2.3.1.225</ecNumber>
    </recommendedName>
</protein>
<dbReference type="GO" id="GO:0006612">
    <property type="term" value="P:protein targeting to membrane"/>
    <property type="evidence" value="ECO:0007669"/>
    <property type="project" value="TreeGrafter"/>
</dbReference>
<keyword evidence="3 10" id="KW-0812">Transmembrane</keyword>